<dbReference type="RefSeq" id="WP_084057887.1">
    <property type="nucleotide sequence ID" value="NZ_FWXF01000011.1"/>
</dbReference>
<name>A0A1W1XLW2_9BACT</name>
<feature type="domain" description="MurNAc-LAA" evidence="5">
    <location>
        <begin position="424"/>
        <end position="574"/>
    </location>
</feature>
<dbReference type="AlphaFoldDB" id="A0A1W1XLW2"/>
<evidence type="ECO:0000256" key="3">
    <source>
        <dbReference type="ARBA" id="ARBA00022801"/>
    </source>
</evidence>
<dbReference type="Proteomes" id="UP000192783">
    <property type="component" value="Unassembled WGS sequence"/>
</dbReference>
<dbReference type="SMART" id="SM00646">
    <property type="entry name" value="Ami_3"/>
    <property type="match status" value="1"/>
</dbReference>
<gene>
    <name evidence="6" type="ORF">SAMN02746041_02153</name>
</gene>
<evidence type="ECO:0000256" key="2">
    <source>
        <dbReference type="ARBA" id="ARBA00011901"/>
    </source>
</evidence>
<dbReference type="Pfam" id="PF11741">
    <property type="entry name" value="AMIN"/>
    <property type="match status" value="1"/>
</dbReference>
<dbReference type="CDD" id="cd02696">
    <property type="entry name" value="MurNAc-LAA"/>
    <property type="match status" value="1"/>
</dbReference>
<dbReference type="Gene3D" id="3.40.630.40">
    <property type="entry name" value="Zn-dependent exopeptidases"/>
    <property type="match status" value="1"/>
</dbReference>
<dbReference type="Gene3D" id="1.25.40.10">
    <property type="entry name" value="Tetratricopeptide repeat domain"/>
    <property type="match status" value="1"/>
</dbReference>
<keyword evidence="7" id="KW-1185">Reference proteome</keyword>
<dbReference type="STRING" id="1121390.SAMN02746041_02153"/>
<dbReference type="Pfam" id="PF01520">
    <property type="entry name" value="Amidase_3"/>
    <property type="match status" value="1"/>
</dbReference>
<dbReference type="InterPro" id="IPR050695">
    <property type="entry name" value="N-acetylmuramoyl_amidase_3"/>
</dbReference>
<reference evidence="6 7" key="1">
    <citation type="submission" date="2017-04" db="EMBL/GenBank/DDBJ databases">
        <authorList>
            <person name="Afonso C.L."/>
            <person name="Miller P.J."/>
            <person name="Scott M.A."/>
            <person name="Spackman E."/>
            <person name="Goraichik I."/>
            <person name="Dimitrov K.M."/>
            <person name="Suarez D.L."/>
            <person name="Swayne D.E."/>
        </authorList>
    </citation>
    <scope>NUCLEOTIDE SEQUENCE [LARGE SCALE GENOMIC DNA]</scope>
    <source>
        <strain evidence="6 7">DSM 13146</strain>
    </source>
</reference>
<proteinExistence type="predicted"/>
<evidence type="ECO:0000313" key="6">
    <source>
        <dbReference type="EMBL" id="SMC24933.1"/>
    </source>
</evidence>
<dbReference type="OrthoDB" id="9806267at2"/>
<protein>
    <recommendedName>
        <fullName evidence="2">N-acetylmuramoyl-L-alanine amidase</fullName>
        <ecNumber evidence="2">3.5.1.28</ecNumber>
    </recommendedName>
</protein>
<dbReference type="FunFam" id="3.40.630.40:FF:000005">
    <property type="entry name" value="N-acetylmuramoyl-L-alanine amidase (AmiA)"/>
    <property type="match status" value="1"/>
</dbReference>
<feature type="compositionally biased region" description="Polar residues" evidence="4">
    <location>
        <begin position="204"/>
        <end position="214"/>
    </location>
</feature>
<dbReference type="GO" id="GO:0008745">
    <property type="term" value="F:N-acetylmuramoyl-L-alanine amidase activity"/>
    <property type="evidence" value="ECO:0007669"/>
    <property type="project" value="UniProtKB-EC"/>
</dbReference>
<dbReference type="SUPFAM" id="SSF53187">
    <property type="entry name" value="Zn-dependent exopeptidases"/>
    <property type="match status" value="1"/>
</dbReference>
<dbReference type="PANTHER" id="PTHR30404:SF0">
    <property type="entry name" value="N-ACETYLMURAMOYL-L-ALANINE AMIDASE AMIC"/>
    <property type="match status" value="1"/>
</dbReference>
<dbReference type="GO" id="GO:0009253">
    <property type="term" value="P:peptidoglycan catabolic process"/>
    <property type="evidence" value="ECO:0007669"/>
    <property type="project" value="InterPro"/>
</dbReference>
<dbReference type="EC" id="3.5.1.28" evidence="2"/>
<keyword evidence="3" id="KW-0378">Hydrolase</keyword>
<evidence type="ECO:0000256" key="1">
    <source>
        <dbReference type="ARBA" id="ARBA00001561"/>
    </source>
</evidence>
<dbReference type="InterPro" id="IPR011990">
    <property type="entry name" value="TPR-like_helical_dom_sf"/>
</dbReference>
<sequence>MDKTRTKGFFLLCLLFLGLTIVWGPGEVGVRSGEASSLKERYEAARRQYHKLLGTLRMRSSESAFRRNIQAFRDIHDADPGGALADRALFLIGRSHHHLYDVLGRDEDFQAALDAYKEVVKQHPQSSLADDAQFLRGILYEGRDPAQAYLEYVRVTVRYPQGDMARRAQERAQKLAARLRPQAPAVGKEGLRETHVPPKGSTPGGSASHSQTPPAGSVAGSPAYLEEVQYWSAAEYTRVVVYLDRPVSFRRNTLPADPAHKMPARIYLDFEKTELSPTLKKKIDIKDGLLTDVRIGQYAPDKARVVLDLESMESHRIFSLADPFRVVIDVRGTRRLIPPQAAASAKKGRLPSIARQLGLTVRRIVIDPGHGGKDKGAIGPHGVWEKNITLALAKRLKKYLERDGRFEVFLTRSTDRYVSLEERTAIANTRKADLFISIHTNAHKDHRLGGVETYILNLSTDGESARVAALENAVSAKQISDLEAILQDLMQNTKISESSRLAQEVHRKLVAQVGRFENVRDLGIKQAPFYVLLGAEMPAILVETAFISNPREEKLLTDRRFQKKVAQGIAQGIRAYVEAMDRVATLGGGA</sequence>
<feature type="region of interest" description="Disordered" evidence="4">
    <location>
        <begin position="168"/>
        <end position="219"/>
    </location>
</feature>
<dbReference type="EMBL" id="FWXF01000011">
    <property type="protein sequence ID" value="SMC24933.1"/>
    <property type="molecule type" value="Genomic_DNA"/>
</dbReference>
<evidence type="ECO:0000256" key="4">
    <source>
        <dbReference type="SAM" id="MobiDB-lite"/>
    </source>
</evidence>
<dbReference type="Gene3D" id="2.60.40.3500">
    <property type="match status" value="1"/>
</dbReference>
<comment type="catalytic activity">
    <reaction evidence="1">
        <text>Hydrolyzes the link between N-acetylmuramoyl residues and L-amino acid residues in certain cell-wall glycopeptides.</text>
        <dbReference type="EC" id="3.5.1.28"/>
    </reaction>
</comment>
<organism evidence="6 7">
    <name type="scientific">Desulfacinum hydrothermale DSM 13146</name>
    <dbReference type="NCBI Taxonomy" id="1121390"/>
    <lineage>
        <taxon>Bacteria</taxon>
        <taxon>Pseudomonadati</taxon>
        <taxon>Thermodesulfobacteriota</taxon>
        <taxon>Syntrophobacteria</taxon>
        <taxon>Syntrophobacterales</taxon>
        <taxon>Syntrophobacteraceae</taxon>
        <taxon>Desulfacinum</taxon>
    </lineage>
</organism>
<dbReference type="InterPro" id="IPR021731">
    <property type="entry name" value="AMIN_dom"/>
</dbReference>
<accession>A0A1W1XLW2</accession>
<evidence type="ECO:0000259" key="5">
    <source>
        <dbReference type="SMART" id="SM00646"/>
    </source>
</evidence>
<dbReference type="GO" id="GO:0030288">
    <property type="term" value="C:outer membrane-bounded periplasmic space"/>
    <property type="evidence" value="ECO:0007669"/>
    <property type="project" value="TreeGrafter"/>
</dbReference>
<evidence type="ECO:0000313" key="7">
    <source>
        <dbReference type="Proteomes" id="UP000192783"/>
    </source>
</evidence>
<dbReference type="InterPro" id="IPR002508">
    <property type="entry name" value="MurNAc-LAA_cat"/>
</dbReference>
<dbReference type="PANTHER" id="PTHR30404">
    <property type="entry name" value="N-ACETYLMURAMOYL-L-ALANINE AMIDASE"/>
    <property type="match status" value="1"/>
</dbReference>